<dbReference type="AlphaFoldDB" id="A0A327Z3R7"/>
<evidence type="ECO:0000256" key="1">
    <source>
        <dbReference type="SAM" id="MobiDB-lite"/>
    </source>
</evidence>
<keyword evidence="4" id="KW-1185">Reference proteome</keyword>
<dbReference type="EMBL" id="QLMJ01000017">
    <property type="protein sequence ID" value="RAK29863.1"/>
    <property type="molecule type" value="Genomic_DNA"/>
</dbReference>
<comment type="caution">
    <text evidence="3">The sequence shown here is derived from an EMBL/GenBank/DDBJ whole genome shotgun (WGS) entry which is preliminary data.</text>
</comment>
<feature type="transmembrane region" description="Helical" evidence="2">
    <location>
        <begin position="48"/>
        <end position="74"/>
    </location>
</feature>
<organism evidence="3 4">
    <name type="scientific">Actinoplanes lutulentus</name>
    <dbReference type="NCBI Taxonomy" id="1287878"/>
    <lineage>
        <taxon>Bacteria</taxon>
        <taxon>Bacillati</taxon>
        <taxon>Actinomycetota</taxon>
        <taxon>Actinomycetes</taxon>
        <taxon>Micromonosporales</taxon>
        <taxon>Micromonosporaceae</taxon>
        <taxon>Actinoplanes</taxon>
    </lineage>
</organism>
<reference evidence="3 4" key="1">
    <citation type="submission" date="2018-06" db="EMBL/GenBank/DDBJ databases">
        <title>Genomic Encyclopedia of Type Strains, Phase III (KMG-III): the genomes of soil and plant-associated and newly described type strains.</title>
        <authorList>
            <person name="Whitman W."/>
        </authorList>
    </citation>
    <scope>NUCLEOTIDE SEQUENCE [LARGE SCALE GENOMIC DNA]</scope>
    <source>
        <strain evidence="3 4">CGMCC 4.7090</strain>
    </source>
</reference>
<protein>
    <submittedName>
        <fullName evidence="3">Uncharacterized protein</fullName>
    </submittedName>
</protein>
<gene>
    <name evidence="3" type="ORF">B0I29_117189</name>
</gene>
<keyword evidence="2" id="KW-0472">Membrane</keyword>
<evidence type="ECO:0000313" key="4">
    <source>
        <dbReference type="Proteomes" id="UP000249341"/>
    </source>
</evidence>
<keyword evidence="2" id="KW-1133">Transmembrane helix</keyword>
<proteinExistence type="predicted"/>
<evidence type="ECO:0000256" key="2">
    <source>
        <dbReference type="SAM" id="Phobius"/>
    </source>
</evidence>
<feature type="region of interest" description="Disordered" evidence="1">
    <location>
        <begin position="1"/>
        <end position="36"/>
    </location>
</feature>
<evidence type="ECO:0000313" key="3">
    <source>
        <dbReference type="EMBL" id="RAK29863.1"/>
    </source>
</evidence>
<sequence>MPIHSSVRLALSRPRPKGPHASPGGSESTGEGGNMSSRLAAVIGPNGLLAAALLLSAALVGLVTALVGIAVVAFT</sequence>
<keyword evidence="2" id="KW-0812">Transmembrane</keyword>
<feature type="compositionally biased region" description="Low complexity" evidence="1">
    <location>
        <begin position="22"/>
        <end position="36"/>
    </location>
</feature>
<dbReference type="Proteomes" id="UP000249341">
    <property type="component" value="Unassembled WGS sequence"/>
</dbReference>
<accession>A0A327Z3R7</accession>
<name>A0A327Z3R7_9ACTN</name>